<keyword evidence="2" id="KW-1185">Reference proteome</keyword>
<evidence type="ECO:0008006" key="3">
    <source>
        <dbReference type="Google" id="ProtNLM"/>
    </source>
</evidence>
<dbReference type="AlphaFoldDB" id="U2LMS0"/>
<accession>U2LMS0</accession>
<dbReference type="GeneID" id="93693341"/>
<dbReference type="RefSeq" id="WP_021680953.1">
    <property type="nucleotide sequence ID" value="NZ_KI260319.1"/>
</dbReference>
<evidence type="ECO:0000313" key="1">
    <source>
        <dbReference type="EMBL" id="ERJ90794.1"/>
    </source>
</evidence>
<protein>
    <recommendedName>
        <fullName evidence="3">Se/S carrier protein-like domain-containing protein</fullName>
    </recommendedName>
</protein>
<comment type="caution">
    <text evidence="1">The sequence shown here is derived from an EMBL/GenBank/DDBJ whole genome shotgun (WGS) entry which is preliminary data.</text>
</comment>
<dbReference type="Proteomes" id="UP000016662">
    <property type="component" value="Unassembled WGS sequence"/>
</dbReference>
<dbReference type="HOGENOM" id="CLU_2668818_0_0_9"/>
<reference evidence="1 2" key="1">
    <citation type="submission" date="2013-07" db="EMBL/GenBank/DDBJ databases">
        <authorList>
            <person name="Weinstock G."/>
            <person name="Sodergren E."/>
            <person name="Wylie T."/>
            <person name="Fulton L."/>
            <person name="Fulton R."/>
            <person name="Fronick C."/>
            <person name="O'Laughlin M."/>
            <person name="Godfrey J."/>
            <person name="Miner T."/>
            <person name="Herter B."/>
            <person name="Appelbaum E."/>
            <person name="Cordes M."/>
            <person name="Lek S."/>
            <person name="Wollam A."/>
            <person name="Pepin K.H."/>
            <person name="Palsikar V.B."/>
            <person name="Mitreva M."/>
            <person name="Wilson R.K."/>
        </authorList>
    </citation>
    <scope>NUCLEOTIDE SEQUENCE [LARGE SCALE GENOMIC DNA]</scope>
    <source>
        <strain evidence="1 2">ATCC 27760</strain>
    </source>
</reference>
<organism evidence="1 2">
    <name type="scientific">Ruminococcus callidus ATCC 27760</name>
    <dbReference type="NCBI Taxonomy" id="411473"/>
    <lineage>
        <taxon>Bacteria</taxon>
        <taxon>Bacillati</taxon>
        <taxon>Bacillota</taxon>
        <taxon>Clostridia</taxon>
        <taxon>Eubacteriales</taxon>
        <taxon>Oscillospiraceae</taxon>
        <taxon>Ruminococcus</taxon>
    </lineage>
</organism>
<dbReference type="PATRIC" id="fig|411473.3.peg.2322"/>
<name>U2LMS0_9FIRM</name>
<proteinExistence type="predicted"/>
<sequence>MLECKAAMVSYTQANRAKRVLQQHGISSAIYRLEHLGPEGCGFVLNANADCGRVSALLSREGIPFRSPQEGRDVR</sequence>
<evidence type="ECO:0000313" key="2">
    <source>
        <dbReference type="Proteomes" id="UP000016662"/>
    </source>
</evidence>
<dbReference type="STRING" id="411473.RUMCAL_02766"/>
<gene>
    <name evidence="1" type="ORF">RUMCAL_02766</name>
</gene>
<dbReference type="EMBL" id="AWVF01000345">
    <property type="protein sequence ID" value="ERJ90794.1"/>
    <property type="molecule type" value="Genomic_DNA"/>
</dbReference>